<keyword evidence="2" id="KW-1185">Reference proteome</keyword>
<dbReference type="PANTHER" id="PTHR45947:SF3">
    <property type="entry name" value="SULFOQUINOVOSYL TRANSFERASE SQD2"/>
    <property type="match status" value="1"/>
</dbReference>
<reference evidence="1 2" key="1">
    <citation type="journal article" date="2015" name="Stand. Genomic Sci.">
        <title>Genomic Encyclopedia of Bacterial and Archaeal Type Strains, Phase III: the genomes of soil and plant-associated and newly described type strains.</title>
        <authorList>
            <person name="Whitman W.B."/>
            <person name="Woyke T."/>
            <person name="Klenk H.P."/>
            <person name="Zhou Y."/>
            <person name="Lilburn T.G."/>
            <person name="Beck B.J."/>
            <person name="De Vos P."/>
            <person name="Vandamme P."/>
            <person name="Eisen J.A."/>
            <person name="Garrity G."/>
            <person name="Hugenholtz P."/>
            <person name="Kyrpides N.C."/>
        </authorList>
    </citation>
    <scope>NUCLEOTIDE SEQUENCE [LARGE SCALE GENOMIC DNA]</scope>
    <source>
        <strain evidence="1 2">CGMCC 1.7748</strain>
    </source>
</reference>
<dbReference type="SUPFAM" id="SSF53756">
    <property type="entry name" value="UDP-Glycosyltransferase/glycogen phosphorylase"/>
    <property type="match status" value="1"/>
</dbReference>
<evidence type="ECO:0000313" key="1">
    <source>
        <dbReference type="EMBL" id="TWH96793.1"/>
    </source>
</evidence>
<dbReference type="Gene3D" id="3.40.50.2000">
    <property type="entry name" value="Glycogen Phosphorylase B"/>
    <property type="match status" value="2"/>
</dbReference>
<accession>A0A562KNI8</accession>
<evidence type="ECO:0000313" key="2">
    <source>
        <dbReference type="Proteomes" id="UP000316624"/>
    </source>
</evidence>
<dbReference type="PANTHER" id="PTHR45947">
    <property type="entry name" value="SULFOQUINOVOSYL TRANSFERASE SQD2"/>
    <property type="match status" value="1"/>
</dbReference>
<protein>
    <submittedName>
        <fullName evidence="1">Glycosyl transferase family 1</fullName>
    </submittedName>
</protein>
<keyword evidence="1" id="KW-0808">Transferase</keyword>
<dbReference type="AlphaFoldDB" id="A0A562KNI8"/>
<sequence length="152" mass="15606">MRPLIVGEGPARGWLAERMPNATFMGHLSGAALGRAVASADILINPSVTEAFGNVNLEAMASGLAVVSADIASASALIADGKTGLLVPAGQAEAYVDAVVGLMTDEKRRRTVRAAAAAAAIRHRWSDVLEDVAAAYCHVLHIPLAPAVEQAA</sequence>
<dbReference type="GO" id="GO:0016757">
    <property type="term" value="F:glycosyltransferase activity"/>
    <property type="evidence" value="ECO:0007669"/>
    <property type="project" value="TreeGrafter"/>
</dbReference>
<organism evidence="1 2">
    <name type="scientific">Sphingobium wenxiniae (strain DSM 21828 / CGMCC 1.7748 / JZ-1)</name>
    <dbReference type="NCBI Taxonomy" id="595605"/>
    <lineage>
        <taxon>Bacteria</taxon>
        <taxon>Pseudomonadati</taxon>
        <taxon>Pseudomonadota</taxon>
        <taxon>Alphaproteobacteria</taxon>
        <taxon>Sphingomonadales</taxon>
        <taxon>Sphingomonadaceae</taxon>
        <taxon>Sphingobium</taxon>
    </lineage>
</organism>
<comment type="caution">
    <text evidence="1">The sequence shown here is derived from an EMBL/GenBank/DDBJ whole genome shotgun (WGS) entry which is preliminary data.</text>
</comment>
<dbReference type="Proteomes" id="UP000316624">
    <property type="component" value="Unassembled WGS sequence"/>
</dbReference>
<dbReference type="InterPro" id="IPR050194">
    <property type="entry name" value="Glycosyltransferase_grp1"/>
</dbReference>
<dbReference type="Pfam" id="PF13692">
    <property type="entry name" value="Glyco_trans_1_4"/>
    <property type="match status" value="1"/>
</dbReference>
<proteinExistence type="predicted"/>
<dbReference type="RefSeq" id="WP_242003278.1">
    <property type="nucleotide sequence ID" value="NZ_JACIIY010000008.1"/>
</dbReference>
<dbReference type="EMBL" id="VLKK01000002">
    <property type="protein sequence ID" value="TWH96793.1"/>
    <property type="molecule type" value="Genomic_DNA"/>
</dbReference>
<gene>
    <name evidence="1" type="ORF">IQ35_00725</name>
</gene>
<name>A0A562KNI8_SPHWJ</name>